<dbReference type="Gene3D" id="3.30.1330.60">
    <property type="entry name" value="OmpA-like domain"/>
    <property type="match status" value="1"/>
</dbReference>
<feature type="domain" description="OmpA-like" evidence="2">
    <location>
        <begin position="233"/>
        <end position="344"/>
    </location>
</feature>
<keyword evidence="4" id="KW-1185">Reference proteome</keyword>
<dbReference type="EMBL" id="CP045737">
    <property type="protein sequence ID" value="QGG40697.1"/>
    <property type="molecule type" value="Genomic_DNA"/>
</dbReference>
<protein>
    <submittedName>
        <fullName evidence="3">OmpA family protein</fullName>
    </submittedName>
</protein>
<dbReference type="AlphaFoldDB" id="A0A5Q2MC89"/>
<evidence type="ECO:0000259" key="2">
    <source>
        <dbReference type="PROSITE" id="PS51123"/>
    </source>
</evidence>
<organism evidence="3 4">
    <name type="scientific">Aeromicrobium yanjiei</name>
    <dbReference type="NCBI Taxonomy" id="2662028"/>
    <lineage>
        <taxon>Bacteria</taxon>
        <taxon>Bacillati</taxon>
        <taxon>Actinomycetota</taxon>
        <taxon>Actinomycetes</taxon>
        <taxon>Propionibacteriales</taxon>
        <taxon>Nocardioidaceae</taxon>
        <taxon>Aeromicrobium</taxon>
    </lineage>
</organism>
<gene>
    <name evidence="3" type="ORF">GEV26_04580</name>
</gene>
<proteinExistence type="predicted"/>
<evidence type="ECO:0000256" key="1">
    <source>
        <dbReference type="PROSITE-ProRule" id="PRU00473"/>
    </source>
</evidence>
<dbReference type="RefSeq" id="WP_153651968.1">
    <property type="nucleotide sequence ID" value="NZ_CP045737.1"/>
</dbReference>
<dbReference type="KEGG" id="aef:GEV26_04580"/>
<dbReference type="Proteomes" id="UP000392064">
    <property type="component" value="Chromosome"/>
</dbReference>
<dbReference type="Gene3D" id="3.40.1520.20">
    <property type="match status" value="1"/>
</dbReference>
<name>A0A5Q2MC89_9ACTN</name>
<dbReference type="GO" id="GO:0016020">
    <property type="term" value="C:membrane"/>
    <property type="evidence" value="ECO:0007669"/>
    <property type="project" value="UniProtKB-UniRule"/>
</dbReference>
<dbReference type="InterPro" id="IPR006665">
    <property type="entry name" value="OmpA-like"/>
</dbReference>
<dbReference type="InterPro" id="IPR036737">
    <property type="entry name" value="OmpA-like_sf"/>
</dbReference>
<sequence>MPDVSDTSLKWLTALVAAGLVAVVALGSIVGSRSVAEALRPASEQALAAAGLDGVSVTFEGREASLSGGSGTDLREAREVVEGVDGVRWARVVDGPDTDAQERVDASAPDASTIALERTSRGVAISGVVPDADAAAGIKAAVSLTYGVTVSGDLRVDPDVEAARWVGAFPGVLGDVIAVRDLQLTIDGADTARIRGTVRSTAGRHRVVDLLATAMPDLEVDDDLTIDHGGLGRDDAAVLDGTRIVFPTGAAYLTGQDGAALAAVADVMRRHDDVRIEVGAHVGPKDPEQGQVLGRDRAAAVTSYLVGLGIDPDRISQRTYASPSAGISATDERYRRVDLVVKEG</sequence>
<dbReference type="Pfam" id="PF00691">
    <property type="entry name" value="OmpA"/>
    <property type="match status" value="1"/>
</dbReference>
<evidence type="ECO:0000313" key="4">
    <source>
        <dbReference type="Proteomes" id="UP000392064"/>
    </source>
</evidence>
<evidence type="ECO:0000313" key="3">
    <source>
        <dbReference type="EMBL" id="QGG40697.1"/>
    </source>
</evidence>
<accession>A0A5Q2MC89</accession>
<dbReference type="SUPFAM" id="SSF103088">
    <property type="entry name" value="OmpA-like"/>
    <property type="match status" value="1"/>
</dbReference>
<reference evidence="3 4" key="1">
    <citation type="submission" date="2019-11" db="EMBL/GenBank/DDBJ databases">
        <authorList>
            <person name="Li J."/>
        </authorList>
    </citation>
    <scope>NUCLEOTIDE SEQUENCE [LARGE SCALE GENOMIC DNA]</scope>
    <source>
        <strain evidence="3 4">MF47</strain>
    </source>
</reference>
<keyword evidence="1" id="KW-0472">Membrane</keyword>
<dbReference type="PROSITE" id="PS51123">
    <property type="entry name" value="OMPA_2"/>
    <property type="match status" value="1"/>
</dbReference>